<dbReference type="Proteomes" id="UP000635278">
    <property type="component" value="Unassembled WGS sequence"/>
</dbReference>
<dbReference type="SMART" id="SM00530">
    <property type="entry name" value="HTH_XRE"/>
    <property type="match status" value="1"/>
</dbReference>
<comment type="caution">
    <text evidence="2">The sequence shown here is derived from an EMBL/GenBank/DDBJ whole genome shotgun (WGS) entry which is preliminary data.</text>
</comment>
<dbReference type="SUPFAM" id="SSF47413">
    <property type="entry name" value="lambda repressor-like DNA-binding domains"/>
    <property type="match status" value="1"/>
</dbReference>
<sequence>MNLALTVAHNLQFWRHARRLTVTEIASKASISVESLRSIEAGTILPTPEQLISICEVLAILPSQLVGQNK</sequence>
<dbReference type="Gene3D" id="1.10.260.40">
    <property type="entry name" value="lambda repressor-like DNA-binding domains"/>
    <property type="match status" value="1"/>
</dbReference>
<gene>
    <name evidence="2" type="ORF">GOB93_19805</name>
</gene>
<dbReference type="Pfam" id="PF13560">
    <property type="entry name" value="HTH_31"/>
    <property type="match status" value="1"/>
</dbReference>
<dbReference type="InterPro" id="IPR001387">
    <property type="entry name" value="Cro/C1-type_HTH"/>
</dbReference>
<dbReference type="InterPro" id="IPR010982">
    <property type="entry name" value="Lambda_DNA-bd_dom_sf"/>
</dbReference>
<evidence type="ECO:0000313" key="2">
    <source>
        <dbReference type="EMBL" id="NHN86827.1"/>
    </source>
</evidence>
<dbReference type="CDD" id="cd00093">
    <property type="entry name" value="HTH_XRE"/>
    <property type="match status" value="1"/>
</dbReference>
<proteinExistence type="predicted"/>
<evidence type="ECO:0000259" key="1">
    <source>
        <dbReference type="PROSITE" id="PS50943"/>
    </source>
</evidence>
<dbReference type="RefSeq" id="WP_173585141.1">
    <property type="nucleotide sequence ID" value="NZ_WOTB01000057.1"/>
</dbReference>
<keyword evidence="3" id="KW-1185">Reference proteome</keyword>
<dbReference type="PROSITE" id="PS50943">
    <property type="entry name" value="HTH_CROC1"/>
    <property type="match status" value="1"/>
</dbReference>
<accession>A0ABX0JYE0</accession>
<organism evidence="2 3">
    <name type="scientific">Acetobacter musti</name>
    <dbReference type="NCBI Taxonomy" id="864732"/>
    <lineage>
        <taxon>Bacteria</taxon>
        <taxon>Pseudomonadati</taxon>
        <taxon>Pseudomonadota</taxon>
        <taxon>Alphaproteobacteria</taxon>
        <taxon>Acetobacterales</taxon>
        <taxon>Acetobacteraceae</taxon>
        <taxon>Acetobacter</taxon>
    </lineage>
</organism>
<feature type="domain" description="HTH cro/C1-type" evidence="1">
    <location>
        <begin position="11"/>
        <end position="65"/>
    </location>
</feature>
<protein>
    <submittedName>
        <fullName evidence="2">Helix-turn-helix domain-containing protein</fullName>
    </submittedName>
</protein>
<name>A0ABX0JYE0_9PROT</name>
<reference evidence="2 3" key="1">
    <citation type="journal article" date="2020" name="Int. J. Syst. Evol. Microbiol.">
        <title>Novel acetic acid bacteria from cider fermentations: Acetobacter conturbans sp. nov. and Acetobacter fallax sp. nov.</title>
        <authorList>
            <person name="Sombolestani A.S."/>
            <person name="Cleenwerck I."/>
            <person name="Cnockaert M."/>
            <person name="Borremans W."/>
            <person name="Wieme A.D."/>
            <person name="De Vuyst L."/>
            <person name="Vandamme P."/>
        </authorList>
    </citation>
    <scope>NUCLEOTIDE SEQUENCE [LARGE SCALE GENOMIC DNA]</scope>
    <source>
        <strain evidence="2 3">LMG 30640</strain>
    </source>
</reference>
<evidence type="ECO:0000313" key="3">
    <source>
        <dbReference type="Proteomes" id="UP000635278"/>
    </source>
</evidence>
<dbReference type="EMBL" id="WOTB01000057">
    <property type="protein sequence ID" value="NHN86827.1"/>
    <property type="molecule type" value="Genomic_DNA"/>
</dbReference>